<evidence type="ECO:0000313" key="1">
    <source>
        <dbReference type="EMBL" id="RDB56520.1"/>
    </source>
</evidence>
<evidence type="ECO:0008006" key="3">
    <source>
        <dbReference type="Google" id="ProtNLM"/>
    </source>
</evidence>
<organism evidence="1 2">
    <name type="scientific">Slackia isoflavoniconvertens</name>
    <dbReference type="NCBI Taxonomy" id="572010"/>
    <lineage>
        <taxon>Bacteria</taxon>
        <taxon>Bacillati</taxon>
        <taxon>Actinomycetota</taxon>
        <taxon>Coriobacteriia</taxon>
        <taxon>Eggerthellales</taxon>
        <taxon>Eggerthellaceae</taxon>
        <taxon>Slackia</taxon>
    </lineage>
</organism>
<dbReference type="Pfam" id="PF08843">
    <property type="entry name" value="AbiEii"/>
    <property type="match status" value="1"/>
</dbReference>
<dbReference type="AlphaFoldDB" id="A0A369LB18"/>
<dbReference type="RefSeq" id="WP_114616063.1">
    <property type="nucleotide sequence ID" value="NZ_PPTO01000014.1"/>
</dbReference>
<accession>A0A369LB18</accession>
<sequence length="289" mass="31985">MAVKEAAKKSPLDTNRAIAGFYFHRLLCRVFSDPDSPFVLKGGQSVLARTVDARATRDIDLLARDQRRSRRGRSAKARRHRPRRLHRLLLRQSGAHQGRRRVPQRDEGLVHPLSLGGKSLQAASVDLVVDEVDGLEPETITPADRLQIDDIPVFDYRIYRAESALADKLLAMVEVHDERPSSRVKDLVDVVVYAKACRIDSRTLAEQVANGSRARKVDLPERFQIPDAWPAAYGKPYAKMARQAKVDDVAPDMASAEELAARLYAPALGAVQAGDSPAWSPAALDWTAA</sequence>
<dbReference type="EMBL" id="PPTO01000014">
    <property type="protein sequence ID" value="RDB56520.1"/>
    <property type="molecule type" value="Genomic_DNA"/>
</dbReference>
<name>A0A369LB18_9ACTN</name>
<dbReference type="Proteomes" id="UP000253975">
    <property type="component" value="Unassembled WGS sequence"/>
</dbReference>
<protein>
    <recommendedName>
        <fullName evidence="3">Nucleotidyl transferase AbiEii/AbiGii toxin family protein</fullName>
    </recommendedName>
</protein>
<gene>
    <name evidence="1" type="ORF">C1881_08290</name>
</gene>
<dbReference type="InterPro" id="IPR014942">
    <property type="entry name" value="AbiEii"/>
</dbReference>
<reference evidence="1 2" key="1">
    <citation type="journal article" date="2018" name="Elife">
        <title>Discovery and characterization of a prevalent human gut bacterial enzyme sufficient for the inactivation of a family of plant toxins.</title>
        <authorList>
            <person name="Koppel N."/>
            <person name="Bisanz J.E."/>
            <person name="Pandelia M.E."/>
            <person name="Turnbaugh P.J."/>
            <person name="Balskus E.P."/>
        </authorList>
    </citation>
    <scope>NUCLEOTIDE SEQUENCE [LARGE SCALE GENOMIC DNA]</scope>
    <source>
        <strain evidence="1 2">OB21 GAM31</strain>
    </source>
</reference>
<comment type="caution">
    <text evidence="1">The sequence shown here is derived from an EMBL/GenBank/DDBJ whole genome shotgun (WGS) entry which is preliminary data.</text>
</comment>
<proteinExistence type="predicted"/>
<evidence type="ECO:0000313" key="2">
    <source>
        <dbReference type="Proteomes" id="UP000253975"/>
    </source>
</evidence>